<protein>
    <submittedName>
        <fullName evidence="6">Zinc ribbon domain-containing protein</fullName>
    </submittedName>
</protein>
<keyword evidence="2" id="KW-0472">Membrane</keyword>
<proteinExistence type="predicted"/>
<feature type="domain" description="DUF8108" evidence="5">
    <location>
        <begin position="46"/>
        <end position="114"/>
    </location>
</feature>
<evidence type="ECO:0000259" key="5">
    <source>
        <dbReference type="Pfam" id="PF26438"/>
    </source>
</evidence>
<accession>A0AAE3G013</accession>
<dbReference type="Pfam" id="PF13240">
    <property type="entry name" value="Zn_Ribbon_1"/>
    <property type="match status" value="1"/>
</dbReference>
<evidence type="ECO:0000313" key="6">
    <source>
        <dbReference type="EMBL" id="MCL9818512.1"/>
    </source>
</evidence>
<gene>
    <name evidence="6" type="ORF">AArcSt2_16365</name>
</gene>
<keyword evidence="2" id="KW-1133">Transmembrane helix</keyword>
<feature type="domain" description="Zinc-ribbon" evidence="3">
    <location>
        <begin position="9"/>
        <end position="31"/>
    </location>
</feature>
<evidence type="ECO:0000313" key="7">
    <source>
        <dbReference type="Proteomes" id="UP001203207"/>
    </source>
</evidence>
<dbReference type="EMBL" id="JAKRVX010000013">
    <property type="protein sequence ID" value="MCL9818512.1"/>
    <property type="molecule type" value="Genomic_DNA"/>
</dbReference>
<keyword evidence="7" id="KW-1185">Reference proteome</keyword>
<feature type="region of interest" description="Disordered" evidence="1">
    <location>
        <begin position="187"/>
        <end position="212"/>
    </location>
</feature>
<evidence type="ECO:0000256" key="1">
    <source>
        <dbReference type="SAM" id="MobiDB-lite"/>
    </source>
</evidence>
<dbReference type="InterPro" id="IPR058962">
    <property type="entry name" value="DUF8108_N"/>
</dbReference>
<evidence type="ECO:0000256" key="2">
    <source>
        <dbReference type="SAM" id="Phobius"/>
    </source>
</evidence>
<dbReference type="Pfam" id="PF26413">
    <property type="entry name" value="DUF8108"/>
    <property type="match status" value="1"/>
</dbReference>
<keyword evidence="2" id="KW-0812">Transmembrane</keyword>
<reference evidence="6" key="1">
    <citation type="journal article" date="2022" name="Syst. Appl. Microbiol.">
        <title>Natronocalculus amylovorans gen. nov., sp. nov., and Natranaeroarchaeum aerophilus sp. nov., dominant culturable amylolytic natronoarchaea from hypersaline soda lakes in southwestern Siberia.</title>
        <authorList>
            <person name="Sorokin D.Y."/>
            <person name="Elcheninov A.G."/>
            <person name="Khizhniak T.V."/>
            <person name="Koenen M."/>
            <person name="Bale N.J."/>
            <person name="Damste J.S.S."/>
            <person name="Kublanov I.V."/>
        </authorList>
    </citation>
    <scope>NUCLEOTIDE SEQUENCE</scope>
    <source>
        <strain evidence="6">AArc-St2</strain>
    </source>
</reference>
<feature type="transmembrane region" description="Helical" evidence="2">
    <location>
        <begin position="82"/>
        <end position="103"/>
    </location>
</feature>
<name>A0AAE3G013_9EURY</name>
<evidence type="ECO:0000259" key="3">
    <source>
        <dbReference type="Pfam" id="PF13240"/>
    </source>
</evidence>
<feature type="compositionally biased region" description="Polar residues" evidence="1">
    <location>
        <begin position="188"/>
        <end position="209"/>
    </location>
</feature>
<dbReference type="Pfam" id="PF26438">
    <property type="entry name" value="DUF8108_N"/>
    <property type="match status" value="1"/>
</dbReference>
<feature type="transmembrane region" description="Helical" evidence="2">
    <location>
        <begin position="166"/>
        <end position="186"/>
    </location>
</feature>
<dbReference type="RefSeq" id="WP_250586262.1">
    <property type="nucleotide sequence ID" value="NZ_JAKRVX010000013.1"/>
</dbReference>
<organism evidence="6 7">
    <name type="scientific">Natronocalculus amylovorans</name>
    <dbReference type="NCBI Taxonomy" id="2917812"/>
    <lineage>
        <taxon>Archaea</taxon>
        <taxon>Methanobacteriati</taxon>
        <taxon>Methanobacteriota</taxon>
        <taxon>Stenosarchaea group</taxon>
        <taxon>Halobacteria</taxon>
        <taxon>Halobacteriales</taxon>
        <taxon>Haloferacaceae</taxon>
        <taxon>Natronocalculus</taxon>
    </lineage>
</organism>
<feature type="domain" description="DUF8108" evidence="4">
    <location>
        <begin position="196"/>
        <end position="260"/>
    </location>
</feature>
<sequence length="279" mass="30319">MVPSTRPNYCHQCGSSVQSTAVFCSSCGTQLVDEPQVETPSYSGPQRDTFENWIQTYVSEGWEVESRLEDRAVLVDRDIGSIPLHVVLLIFTGGVGNLLYGWYRYSYDTTRIELSEDGTKQLLSSTRSHSQSDTDLSTVLGIVVGFILLPFVLMGLFAVASSSATGSFLVLLMLLLLGGVLGKELLSASDSGSQKPSLTTFGRSKTVSENAVDDPTSRCTECGMGVTNGVKRTYSDRFYIAGQAIKTYQEGENIYCRSCIESESSAVSTELDHNTTSTI</sequence>
<reference evidence="6" key="2">
    <citation type="submission" date="2022-02" db="EMBL/GenBank/DDBJ databases">
        <authorList>
            <person name="Elcheninov A.G."/>
            <person name="Sorokin D.Y."/>
            <person name="Kublanov I.V."/>
        </authorList>
    </citation>
    <scope>NUCLEOTIDE SEQUENCE</scope>
    <source>
        <strain evidence="6">AArc-St2</strain>
    </source>
</reference>
<dbReference type="InterPro" id="IPR058421">
    <property type="entry name" value="DUF8108_C"/>
</dbReference>
<feature type="transmembrane region" description="Helical" evidence="2">
    <location>
        <begin position="136"/>
        <end position="160"/>
    </location>
</feature>
<evidence type="ECO:0000259" key="4">
    <source>
        <dbReference type="Pfam" id="PF26413"/>
    </source>
</evidence>
<dbReference type="AlphaFoldDB" id="A0AAE3G013"/>
<dbReference type="InterPro" id="IPR026870">
    <property type="entry name" value="Zinc_ribbon_dom"/>
</dbReference>
<comment type="caution">
    <text evidence="6">The sequence shown here is derived from an EMBL/GenBank/DDBJ whole genome shotgun (WGS) entry which is preliminary data.</text>
</comment>
<dbReference type="Proteomes" id="UP001203207">
    <property type="component" value="Unassembled WGS sequence"/>
</dbReference>